<organism evidence="1 2">
    <name type="scientific">Enterovibrio norvegicus</name>
    <dbReference type="NCBI Taxonomy" id="188144"/>
    <lineage>
        <taxon>Bacteria</taxon>
        <taxon>Pseudomonadati</taxon>
        <taxon>Pseudomonadota</taxon>
        <taxon>Gammaproteobacteria</taxon>
        <taxon>Vibrionales</taxon>
        <taxon>Vibrionaceae</taxon>
        <taxon>Enterovibrio</taxon>
    </lineage>
</organism>
<evidence type="ECO:0000313" key="2">
    <source>
        <dbReference type="Proteomes" id="UP000235387"/>
    </source>
</evidence>
<dbReference type="EMBL" id="MDAL01000026">
    <property type="protein sequence ID" value="PMN90880.1"/>
    <property type="molecule type" value="Genomic_DNA"/>
</dbReference>
<evidence type="ECO:0000313" key="1">
    <source>
        <dbReference type="EMBL" id="PMN90880.1"/>
    </source>
</evidence>
<dbReference type="AlphaFoldDB" id="A0A2N7L970"/>
<name>A0A2N7L970_9GAMM</name>
<protein>
    <recommendedName>
        <fullName evidence="3">Lipoprotein</fullName>
    </recommendedName>
</protein>
<accession>A0A2N7L970</accession>
<dbReference type="Proteomes" id="UP000235387">
    <property type="component" value="Unassembled WGS sequence"/>
</dbReference>
<proteinExistence type="predicted"/>
<sequence>MKQSLWVGLSALLLGGCVSPQQDAWVTINGISATAEGANDVSTQCQNAILAKVERENIDATPQEWAEAMDLCMLSNGLVRKDDLYEYTPILVEATARRINSDVPVMVDDVTRLDLVENDRRTLRFYHTILDDLVEDINLDQFNAVVPKIVAKNSCSVRPTAVLLENDVVFRYFYFDAEGEKISDFDVDISDCEP</sequence>
<evidence type="ECO:0008006" key="3">
    <source>
        <dbReference type="Google" id="ProtNLM"/>
    </source>
</evidence>
<dbReference type="PROSITE" id="PS51257">
    <property type="entry name" value="PROKAR_LIPOPROTEIN"/>
    <property type="match status" value="1"/>
</dbReference>
<gene>
    <name evidence="1" type="ORF">BCT23_19285</name>
</gene>
<comment type="caution">
    <text evidence="1">The sequence shown here is derived from an EMBL/GenBank/DDBJ whole genome shotgun (WGS) entry which is preliminary data.</text>
</comment>
<reference evidence="2" key="1">
    <citation type="submission" date="2016-07" db="EMBL/GenBank/DDBJ databases">
        <title>Nontailed viruses are major unrecognized killers of bacteria in the ocean.</title>
        <authorList>
            <person name="Kauffman K."/>
            <person name="Hussain F."/>
            <person name="Yang J."/>
            <person name="Arevalo P."/>
            <person name="Brown J."/>
            <person name="Cutler M."/>
            <person name="Kelly L."/>
            <person name="Polz M.F."/>
        </authorList>
    </citation>
    <scope>NUCLEOTIDE SEQUENCE [LARGE SCALE GENOMIC DNA]</scope>
    <source>
        <strain evidence="2">10N.261.45.A10</strain>
    </source>
</reference>